<keyword evidence="3" id="KW-1185">Reference proteome</keyword>
<feature type="compositionally biased region" description="Low complexity" evidence="1">
    <location>
        <begin position="146"/>
        <end position="155"/>
    </location>
</feature>
<dbReference type="AlphaFoldDB" id="A0A1E1LIJ8"/>
<evidence type="ECO:0000313" key="2">
    <source>
        <dbReference type="EMBL" id="CZT10337.1"/>
    </source>
</evidence>
<evidence type="ECO:0000313" key="3">
    <source>
        <dbReference type="Proteomes" id="UP000178912"/>
    </source>
</evidence>
<reference evidence="3" key="1">
    <citation type="submission" date="2016-03" db="EMBL/GenBank/DDBJ databases">
        <authorList>
            <person name="Guldener U."/>
        </authorList>
    </citation>
    <scope>NUCLEOTIDE SEQUENCE [LARGE SCALE GENOMIC DNA]</scope>
    <source>
        <strain evidence="3">04CH-RAC-A.6.1</strain>
    </source>
</reference>
<feature type="region of interest" description="Disordered" evidence="1">
    <location>
        <begin position="454"/>
        <end position="483"/>
    </location>
</feature>
<gene>
    <name evidence="2" type="ORF">RAG0_14842</name>
</gene>
<protein>
    <submittedName>
        <fullName evidence="2">Uncharacterized protein</fullName>
    </submittedName>
</protein>
<feature type="compositionally biased region" description="Basic and acidic residues" evidence="1">
    <location>
        <begin position="156"/>
        <end position="208"/>
    </location>
</feature>
<feature type="compositionally biased region" description="Basic and acidic residues" evidence="1">
    <location>
        <begin position="270"/>
        <end position="293"/>
    </location>
</feature>
<evidence type="ECO:0000256" key="1">
    <source>
        <dbReference type="SAM" id="MobiDB-lite"/>
    </source>
</evidence>
<organism evidence="2 3">
    <name type="scientific">Rhynchosporium agropyri</name>
    <dbReference type="NCBI Taxonomy" id="914238"/>
    <lineage>
        <taxon>Eukaryota</taxon>
        <taxon>Fungi</taxon>
        <taxon>Dikarya</taxon>
        <taxon>Ascomycota</taxon>
        <taxon>Pezizomycotina</taxon>
        <taxon>Leotiomycetes</taxon>
        <taxon>Helotiales</taxon>
        <taxon>Ploettnerulaceae</taxon>
        <taxon>Rhynchosporium</taxon>
    </lineage>
</organism>
<feature type="region of interest" description="Disordered" evidence="1">
    <location>
        <begin position="96"/>
        <end position="333"/>
    </location>
</feature>
<feature type="compositionally biased region" description="Acidic residues" evidence="1">
    <location>
        <begin position="97"/>
        <end position="106"/>
    </location>
</feature>
<proteinExistence type="predicted"/>
<sequence>MSSSRNDSGRDPKKPNNRREESIRLDSVCLRDRSRASPNGKSGTDTKRRDVLESKFFKDGRRSIPNGKSAFPNKGGVVLESVYFRDPNGLGKKIKEEEETFSDDPDFTNFPTQYGVPARNPSVKKVVNDLPIAASPRTQAPKLQREASSPESESSPPEKSRASNTSADDRRIRRDVETRRRELRVERERVREAEETEEWERAGRELPKKSSSGDSSTSNNRIRREIEKIKRELLVERRERDDSKVTEEWAKPDGESSTSQKSRSSGSSTSDRRIRRQIEKRKEQRRNEITRIDETEDREEWVKTRDETSSPEKQRSSSQSSSDSSTSYRKGREGLMEKRQLRIDRLTEEEVWEQDEWAVKRLKASGMCPQKWKWRRYTEPKRGEQEELAGYRCYGGISTHFVTHKMIAKGRGEVLSLTSEAKRWARDRGGTADWNSLRGFRGLRWADRGERGRSCVQKMRGGRENHRKAGRGPRGYKIPPGWPGDFPSFDSAGSSDCSGCSGC</sequence>
<feature type="compositionally biased region" description="Low complexity" evidence="1">
    <location>
        <begin position="316"/>
        <end position="327"/>
    </location>
</feature>
<feature type="compositionally biased region" description="Basic and acidic residues" evidence="1">
    <location>
        <begin position="222"/>
        <end position="254"/>
    </location>
</feature>
<feature type="compositionally biased region" description="Basic and acidic residues" evidence="1">
    <location>
        <begin position="44"/>
        <end position="62"/>
    </location>
</feature>
<dbReference type="Proteomes" id="UP000178912">
    <property type="component" value="Unassembled WGS sequence"/>
</dbReference>
<feature type="compositionally biased region" description="Low complexity" evidence="1">
    <location>
        <begin position="256"/>
        <end position="269"/>
    </location>
</feature>
<dbReference type="OrthoDB" id="4746642at2759"/>
<feature type="compositionally biased region" description="Basic and acidic residues" evidence="1">
    <location>
        <begin position="300"/>
        <end position="315"/>
    </location>
</feature>
<feature type="region of interest" description="Disordered" evidence="1">
    <location>
        <begin position="1"/>
        <end position="74"/>
    </location>
</feature>
<name>A0A1E1LIJ8_9HELO</name>
<feature type="compositionally biased region" description="Basic and acidic residues" evidence="1">
    <location>
        <begin position="7"/>
        <end position="35"/>
    </location>
</feature>
<dbReference type="EMBL" id="FJUX01000126">
    <property type="protein sequence ID" value="CZT10337.1"/>
    <property type="molecule type" value="Genomic_DNA"/>
</dbReference>
<accession>A0A1E1LIJ8</accession>